<dbReference type="EMBL" id="JANAKD010001707">
    <property type="protein sequence ID" value="KAJ3477054.1"/>
    <property type="molecule type" value="Genomic_DNA"/>
</dbReference>
<comment type="caution">
    <text evidence="1">The sequence shown here is derived from an EMBL/GenBank/DDBJ whole genome shotgun (WGS) entry which is preliminary data.</text>
</comment>
<evidence type="ECO:0000313" key="1">
    <source>
        <dbReference type="EMBL" id="KAJ3477054.1"/>
    </source>
</evidence>
<protein>
    <submittedName>
        <fullName evidence="1">Uncharacterized protein</fullName>
    </submittedName>
</protein>
<keyword evidence="2" id="KW-1185">Reference proteome</keyword>
<gene>
    <name evidence="1" type="ORF">NLG97_g8944</name>
</gene>
<proteinExistence type="predicted"/>
<accession>A0ACC1QJE7</accession>
<sequence>MLRGLTPTIAVVLLVLSQVLWAIDLTQDIEPRGPLQIRLDYGRATRRNRDNTEKDHEYVFTPHLTFNGPVSVISDGQLVGLAFDAHDEMNANFTAYRP</sequence>
<dbReference type="Proteomes" id="UP001148737">
    <property type="component" value="Unassembled WGS sequence"/>
</dbReference>
<reference evidence="1" key="1">
    <citation type="submission" date="2022-07" db="EMBL/GenBank/DDBJ databases">
        <title>Genome Sequence of Lecanicillium saksenae.</title>
        <authorList>
            <person name="Buettner E."/>
        </authorList>
    </citation>
    <scope>NUCLEOTIDE SEQUENCE</scope>
    <source>
        <strain evidence="1">VT-O1</strain>
    </source>
</reference>
<evidence type="ECO:0000313" key="2">
    <source>
        <dbReference type="Proteomes" id="UP001148737"/>
    </source>
</evidence>
<name>A0ACC1QJE7_9HYPO</name>
<organism evidence="1 2">
    <name type="scientific">Lecanicillium saksenae</name>
    <dbReference type="NCBI Taxonomy" id="468837"/>
    <lineage>
        <taxon>Eukaryota</taxon>
        <taxon>Fungi</taxon>
        <taxon>Dikarya</taxon>
        <taxon>Ascomycota</taxon>
        <taxon>Pezizomycotina</taxon>
        <taxon>Sordariomycetes</taxon>
        <taxon>Hypocreomycetidae</taxon>
        <taxon>Hypocreales</taxon>
        <taxon>Cordycipitaceae</taxon>
        <taxon>Lecanicillium</taxon>
    </lineage>
</organism>